<evidence type="ECO:0000259" key="6">
    <source>
        <dbReference type="PROSITE" id="PS50931"/>
    </source>
</evidence>
<dbReference type="KEGG" id="nah:F5544_10450"/>
<organism evidence="7 8">
    <name type="scientific">Nocardia arthritidis</name>
    <dbReference type="NCBI Taxonomy" id="228602"/>
    <lineage>
        <taxon>Bacteria</taxon>
        <taxon>Bacillati</taxon>
        <taxon>Actinomycetota</taxon>
        <taxon>Actinomycetes</taxon>
        <taxon>Mycobacteriales</taxon>
        <taxon>Nocardiaceae</taxon>
        <taxon>Nocardia</taxon>
    </lineage>
</organism>
<comment type="similarity">
    <text evidence="1">Belongs to the LysR transcriptional regulatory family.</text>
</comment>
<reference evidence="7 8" key="1">
    <citation type="journal article" date="2019" name="ACS Chem. Biol.">
        <title>Identification and Mobilization of a Cryptic Antibiotic Biosynthesis Gene Locus from a Human-Pathogenic Nocardia Isolate.</title>
        <authorList>
            <person name="Herisse M."/>
            <person name="Ishida K."/>
            <person name="Porter J.L."/>
            <person name="Howden B."/>
            <person name="Hertweck C."/>
            <person name="Stinear T.P."/>
            <person name="Pidot S.J."/>
        </authorList>
    </citation>
    <scope>NUCLEOTIDE SEQUENCE [LARGE SCALE GENOMIC DNA]</scope>
    <source>
        <strain evidence="7 8">AUSMDU00012717</strain>
    </source>
</reference>
<dbReference type="InterPro" id="IPR000847">
    <property type="entry name" value="LysR_HTH_N"/>
</dbReference>
<dbReference type="Gene3D" id="1.10.10.10">
    <property type="entry name" value="Winged helix-like DNA-binding domain superfamily/Winged helix DNA-binding domain"/>
    <property type="match status" value="1"/>
</dbReference>
<evidence type="ECO:0000313" key="7">
    <source>
        <dbReference type="EMBL" id="QIS09988.1"/>
    </source>
</evidence>
<dbReference type="InterPro" id="IPR005119">
    <property type="entry name" value="LysR_subst-bd"/>
</dbReference>
<evidence type="ECO:0000256" key="4">
    <source>
        <dbReference type="ARBA" id="ARBA00023159"/>
    </source>
</evidence>
<evidence type="ECO:0000256" key="5">
    <source>
        <dbReference type="ARBA" id="ARBA00023163"/>
    </source>
</evidence>
<dbReference type="PRINTS" id="PR00039">
    <property type="entry name" value="HTHLYSR"/>
</dbReference>
<evidence type="ECO:0000313" key="8">
    <source>
        <dbReference type="Proteomes" id="UP000503540"/>
    </source>
</evidence>
<dbReference type="InterPro" id="IPR036388">
    <property type="entry name" value="WH-like_DNA-bd_sf"/>
</dbReference>
<dbReference type="PROSITE" id="PS50931">
    <property type="entry name" value="HTH_LYSR"/>
    <property type="match status" value="1"/>
</dbReference>
<dbReference type="GO" id="GO:0003677">
    <property type="term" value="F:DNA binding"/>
    <property type="evidence" value="ECO:0007669"/>
    <property type="project" value="UniProtKB-KW"/>
</dbReference>
<keyword evidence="8" id="KW-1185">Reference proteome</keyword>
<dbReference type="InterPro" id="IPR036390">
    <property type="entry name" value="WH_DNA-bd_sf"/>
</dbReference>
<dbReference type="FunFam" id="1.10.10.10:FF:000001">
    <property type="entry name" value="LysR family transcriptional regulator"/>
    <property type="match status" value="1"/>
</dbReference>
<name>A0A6G9Y9Z7_9NOCA</name>
<keyword evidence="5" id="KW-0804">Transcription</keyword>
<keyword evidence="3" id="KW-0238">DNA-binding</keyword>
<dbReference type="EMBL" id="CP046172">
    <property type="protein sequence ID" value="QIS09988.1"/>
    <property type="molecule type" value="Genomic_DNA"/>
</dbReference>
<dbReference type="PANTHER" id="PTHR30346:SF0">
    <property type="entry name" value="HCA OPERON TRANSCRIPTIONAL ACTIVATOR HCAR"/>
    <property type="match status" value="1"/>
</dbReference>
<evidence type="ECO:0000256" key="2">
    <source>
        <dbReference type="ARBA" id="ARBA00023015"/>
    </source>
</evidence>
<dbReference type="AlphaFoldDB" id="A0A6G9Y9Z7"/>
<dbReference type="Pfam" id="PF03466">
    <property type="entry name" value="LysR_substrate"/>
    <property type="match status" value="1"/>
</dbReference>
<dbReference type="GO" id="GO:0003700">
    <property type="term" value="F:DNA-binding transcription factor activity"/>
    <property type="evidence" value="ECO:0007669"/>
    <property type="project" value="InterPro"/>
</dbReference>
<dbReference type="SUPFAM" id="SSF46785">
    <property type="entry name" value="Winged helix' DNA-binding domain"/>
    <property type="match status" value="1"/>
</dbReference>
<dbReference type="PANTHER" id="PTHR30346">
    <property type="entry name" value="TRANSCRIPTIONAL DUAL REGULATOR HCAR-RELATED"/>
    <property type="match status" value="1"/>
</dbReference>
<dbReference type="Proteomes" id="UP000503540">
    <property type="component" value="Chromosome"/>
</dbReference>
<protein>
    <submittedName>
        <fullName evidence="7">LysR family transcriptional regulator</fullName>
    </submittedName>
</protein>
<evidence type="ECO:0000256" key="3">
    <source>
        <dbReference type="ARBA" id="ARBA00023125"/>
    </source>
</evidence>
<accession>A0A6G9Y9Z7</accession>
<sequence length="322" mass="35925">MCEERKLELDLGAVRAFIAIADDRHFGAAADELHLTQQAISKRIAKLEAGLGTVLLRRARGGAELTPDGAAFLPHARALIALADRAVESVCGRDRPLRVDVIGTRLAPAELVRAFHEANDDVEIDIVSSKGLRSGRSALANGTIDVAFARVIGELDPVIDYVPAYLEPLQILVNRRHRLAGRRRIRLAELTDSVARMPGNEPGSEWAHYYNDLAGEFGLTNDTTGPDFGLDHLLDEIAHSPESFVFGAEKMRVPWHPEIVQIPIIDPTPVYPHAMLWHRHSQHPALPRLIEHIRAEFRPFDPRTQWLPPLEIRTELWGSTQR</sequence>
<proteinExistence type="inferred from homology"/>
<keyword evidence="2" id="KW-0805">Transcription regulation</keyword>
<evidence type="ECO:0000256" key="1">
    <source>
        <dbReference type="ARBA" id="ARBA00009437"/>
    </source>
</evidence>
<gene>
    <name evidence="7" type="ORF">F5544_10450</name>
</gene>
<feature type="domain" description="HTH lysR-type" evidence="6">
    <location>
        <begin position="9"/>
        <end position="66"/>
    </location>
</feature>
<dbReference type="GO" id="GO:0032993">
    <property type="term" value="C:protein-DNA complex"/>
    <property type="evidence" value="ECO:0007669"/>
    <property type="project" value="TreeGrafter"/>
</dbReference>
<dbReference type="Pfam" id="PF00126">
    <property type="entry name" value="HTH_1"/>
    <property type="match status" value="1"/>
</dbReference>
<dbReference type="Gene3D" id="3.40.190.10">
    <property type="entry name" value="Periplasmic binding protein-like II"/>
    <property type="match status" value="2"/>
</dbReference>
<keyword evidence="4" id="KW-0010">Activator</keyword>
<dbReference type="SUPFAM" id="SSF53850">
    <property type="entry name" value="Periplasmic binding protein-like II"/>
    <property type="match status" value="1"/>
</dbReference>